<comment type="function">
    <text evidence="5">Could be a nuclease involved in processing of the 5'-end of pre-16S rRNA.</text>
</comment>
<evidence type="ECO:0000313" key="8">
    <source>
        <dbReference type="Proteomes" id="UP000003374"/>
    </source>
</evidence>
<dbReference type="InterPro" id="IPR005227">
    <property type="entry name" value="YqgF"/>
</dbReference>
<comment type="similarity">
    <text evidence="5">Belongs to the YqgF HJR family.</text>
</comment>
<evidence type="ECO:0000259" key="6">
    <source>
        <dbReference type="SMART" id="SM00732"/>
    </source>
</evidence>
<dbReference type="eggNOG" id="COG0816">
    <property type="taxonomic scope" value="Bacteria"/>
</dbReference>
<dbReference type="RefSeq" id="WP_005003411.1">
    <property type="nucleotide sequence ID" value="NZ_CH672427.1"/>
</dbReference>
<dbReference type="GO" id="GO:0004518">
    <property type="term" value="F:nuclease activity"/>
    <property type="evidence" value="ECO:0007669"/>
    <property type="project" value="UniProtKB-KW"/>
</dbReference>
<dbReference type="SMART" id="SM00732">
    <property type="entry name" value="YqgFc"/>
    <property type="match status" value="1"/>
</dbReference>
<dbReference type="SUPFAM" id="SSF53098">
    <property type="entry name" value="Ribonuclease H-like"/>
    <property type="match status" value="1"/>
</dbReference>
<gene>
    <name evidence="7" type="ORF">NB231_13301</name>
</gene>
<proteinExistence type="inferred from homology"/>
<dbReference type="OrthoDB" id="9796140at2"/>
<dbReference type="EMBL" id="AAOF01000009">
    <property type="protein sequence ID" value="EAR21373.1"/>
    <property type="molecule type" value="Genomic_DNA"/>
</dbReference>
<protein>
    <recommendedName>
        <fullName evidence="5">Putative pre-16S rRNA nuclease</fullName>
        <ecNumber evidence="5">3.1.-.-</ecNumber>
    </recommendedName>
</protein>
<accession>A4BSB3</accession>
<dbReference type="CDD" id="cd16964">
    <property type="entry name" value="YqgF"/>
    <property type="match status" value="1"/>
</dbReference>
<comment type="caution">
    <text evidence="7">The sequence shown here is derived from an EMBL/GenBank/DDBJ whole genome shotgun (WGS) entry which is preliminary data.</text>
</comment>
<keyword evidence="8" id="KW-1185">Reference proteome</keyword>
<dbReference type="HOGENOM" id="CLU_098240_3_0_6"/>
<dbReference type="PANTHER" id="PTHR33317">
    <property type="entry name" value="POLYNUCLEOTIDYL TRANSFERASE, RIBONUCLEASE H-LIKE SUPERFAMILY PROTEIN"/>
    <property type="match status" value="1"/>
</dbReference>
<evidence type="ECO:0000313" key="7">
    <source>
        <dbReference type="EMBL" id="EAR21373.1"/>
    </source>
</evidence>
<evidence type="ECO:0000256" key="1">
    <source>
        <dbReference type="ARBA" id="ARBA00022490"/>
    </source>
</evidence>
<feature type="domain" description="YqgF/RNase H-like" evidence="6">
    <location>
        <begin position="4"/>
        <end position="104"/>
    </location>
</feature>
<evidence type="ECO:0000256" key="3">
    <source>
        <dbReference type="ARBA" id="ARBA00022722"/>
    </source>
</evidence>
<sequence length="143" mass="15819">MSTQIYLGFDYGWRRLGVAVGQPLTGGARPVTTLRCRQGQPDWAALLHLIEAWQPTALVVGIPRHTDGSASETTLQAVAFAQRLEQRGGLPVHQVDERLSSHEARARLQATGRRLRGTTGKALVDQFAAQIILETWLNEQRLL</sequence>
<keyword evidence="1 5" id="KW-0963">Cytoplasm</keyword>
<evidence type="ECO:0000256" key="5">
    <source>
        <dbReference type="HAMAP-Rule" id="MF_00651"/>
    </source>
</evidence>
<dbReference type="GO" id="GO:0000967">
    <property type="term" value="P:rRNA 5'-end processing"/>
    <property type="evidence" value="ECO:0007669"/>
    <property type="project" value="UniProtKB-UniRule"/>
</dbReference>
<evidence type="ECO:0000256" key="2">
    <source>
        <dbReference type="ARBA" id="ARBA00022517"/>
    </source>
</evidence>
<dbReference type="InterPro" id="IPR037027">
    <property type="entry name" value="YqgF/RNaseH-like_dom_sf"/>
</dbReference>
<dbReference type="Gene3D" id="3.30.420.140">
    <property type="entry name" value="YqgF/RNase H-like domain"/>
    <property type="match status" value="1"/>
</dbReference>
<dbReference type="InterPro" id="IPR012337">
    <property type="entry name" value="RNaseH-like_sf"/>
</dbReference>
<dbReference type="Pfam" id="PF03652">
    <property type="entry name" value="RuvX"/>
    <property type="match status" value="1"/>
</dbReference>
<dbReference type="Proteomes" id="UP000003374">
    <property type="component" value="Unassembled WGS sequence"/>
</dbReference>
<dbReference type="HAMAP" id="MF_00651">
    <property type="entry name" value="Nuclease_YqgF"/>
    <property type="match status" value="1"/>
</dbReference>
<dbReference type="GO" id="GO:0016788">
    <property type="term" value="F:hydrolase activity, acting on ester bonds"/>
    <property type="evidence" value="ECO:0007669"/>
    <property type="project" value="UniProtKB-UniRule"/>
</dbReference>
<organism evidence="7 8">
    <name type="scientific">Nitrococcus mobilis Nb-231</name>
    <dbReference type="NCBI Taxonomy" id="314278"/>
    <lineage>
        <taxon>Bacteria</taxon>
        <taxon>Pseudomonadati</taxon>
        <taxon>Pseudomonadota</taxon>
        <taxon>Gammaproteobacteria</taxon>
        <taxon>Chromatiales</taxon>
        <taxon>Ectothiorhodospiraceae</taxon>
        <taxon>Nitrococcus</taxon>
    </lineage>
</organism>
<keyword evidence="2 5" id="KW-0690">Ribosome biogenesis</keyword>
<dbReference type="AlphaFoldDB" id="A4BSB3"/>
<dbReference type="EC" id="3.1.-.-" evidence="5"/>
<reference evidence="7 8" key="1">
    <citation type="submission" date="2006-02" db="EMBL/GenBank/DDBJ databases">
        <authorList>
            <person name="Waterbury J."/>
            <person name="Ferriera S."/>
            <person name="Johnson J."/>
            <person name="Kravitz S."/>
            <person name="Halpern A."/>
            <person name="Remington K."/>
            <person name="Beeson K."/>
            <person name="Tran B."/>
            <person name="Rogers Y.-H."/>
            <person name="Friedman R."/>
            <person name="Venter J.C."/>
        </authorList>
    </citation>
    <scope>NUCLEOTIDE SEQUENCE [LARGE SCALE GENOMIC DNA]</scope>
    <source>
        <strain evidence="7 8">Nb-231</strain>
    </source>
</reference>
<name>A4BSB3_9GAMM</name>
<dbReference type="STRING" id="314278.NB231_13301"/>
<dbReference type="InterPro" id="IPR006641">
    <property type="entry name" value="YqgF/RNaseH-like_dom"/>
</dbReference>
<keyword evidence="3 5" id="KW-0540">Nuclease</keyword>
<evidence type="ECO:0000256" key="4">
    <source>
        <dbReference type="ARBA" id="ARBA00022801"/>
    </source>
</evidence>
<dbReference type="GO" id="GO:0005829">
    <property type="term" value="C:cytosol"/>
    <property type="evidence" value="ECO:0007669"/>
    <property type="project" value="TreeGrafter"/>
</dbReference>
<comment type="subcellular location">
    <subcellularLocation>
        <location evidence="5">Cytoplasm</location>
    </subcellularLocation>
</comment>
<keyword evidence="4 5" id="KW-0378">Hydrolase</keyword>
<dbReference type="NCBIfam" id="TIGR00250">
    <property type="entry name" value="RNAse_H_YqgF"/>
    <property type="match status" value="1"/>
</dbReference>
<dbReference type="PANTHER" id="PTHR33317:SF4">
    <property type="entry name" value="POLYNUCLEOTIDYL TRANSFERASE, RIBONUCLEASE H-LIKE SUPERFAMILY PROTEIN"/>
    <property type="match status" value="1"/>
</dbReference>